<feature type="region of interest" description="Disordered" evidence="1">
    <location>
        <begin position="1"/>
        <end position="86"/>
    </location>
</feature>
<feature type="region of interest" description="Disordered" evidence="1">
    <location>
        <begin position="1190"/>
        <end position="1273"/>
    </location>
</feature>
<dbReference type="SUPFAM" id="SSF55277">
    <property type="entry name" value="GYF domain"/>
    <property type="match status" value="1"/>
</dbReference>
<feature type="compositionally biased region" description="Low complexity" evidence="1">
    <location>
        <begin position="1693"/>
        <end position="1705"/>
    </location>
</feature>
<feature type="compositionally biased region" description="Polar residues" evidence="1">
    <location>
        <begin position="1584"/>
        <end position="1629"/>
    </location>
</feature>
<dbReference type="PANTHER" id="PTHR47471">
    <property type="entry name" value="GYF DOMAIN-CONTAINING PROTEIN"/>
    <property type="match status" value="1"/>
</dbReference>
<dbReference type="Gene3D" id="3.30.1490.40">
    <property type="match status" value="1"/>
</dbReference>
<dbReference type="PROSITE" id="PS50829">
    <property type="entry name" value="GYF"/>
    <property type="match status" value="1"/>
</dbReference>
<evidence type="ECO:0000313" key="3">
    <source>
        <dbReference type="EMBL" id="MBX34307.1"/>
    </source>
</evidence>
<name>A0A2P2MVQ7_RHIMU</name>
<feature type="region of interest" description="Disordered" evidence="1">
    <location>
        <begin position="387"/>
        <end position="419"/>
    </location>
</feature>
<protein>
    <submittedName>
        <fullName evidence="3">Uncharacterized protein LOC105633775</fullName>
    </submittedName>
</protein>
<feature type="compositionally biased region" description="Basic residues" evidence="1">
    <location>
        <begin position="1830"/>
        <end position="1840"/>
    </location>
</feature>
<organism evidence="3">
    <name type="scientific">Rhizophora mucronata</name>
    <name type="common">Asiatic mangrove</name>
    <dbReference type="NCBI Taxonomy" id="61149"/>
    <lineage>
        <taxon>Eukaryota</taxon>
        <taxon>Viridiplantae</taxon>
        <taxon>Streptophyta</taxon>
        <taxon>Embryophyta</taxon>
        <taxon>Tracheophyta</taxon>
        <taxon>Spermatophyta</taxon>
        <taxon>Magnoliopsida</taxon>
        <taxon>eudicotyledons</taxon>
        <taxon>Gunneridae</taxon>
        <taxon>Pentapetalae</taxon>
        <taxon>rosids</taxon>
        <taxon>fabids</taxon>
        <taxon>Malpighiales</taxon>
        <taxon>Rhizophoraceae</taxon>
        <taxon>Rhizophora</taxon>
    </lineage>
</organism>
<feature type="region of interest" description="Disordered" evidence="1">
    <location>
        <begin position="643"/>
        <end position="664"/>
    </location>
</feature>
<evidence type="ECO:0000259" key="2">
    <source>
        <dbReference type="PROSITE" id="PS50829"/>
    </source>
</evidence>
<feature type="compositionally biased region" description="Polar residues" evidence="1">
    <location>
        <begin position="1234"/>
        <end position="1272"/>
    </location>
</feature>
<feature type="compositionally biased region" description="Basic and acidic residues" evidence="1">
    <location>
        <begin position="1190"/>
        <end position="1205"/>
    </location>
</feature>
<dbReference type="InterPro" id="IPR003169">
    <property type="entry name" value="GYF"/>
</dbReference>
<reference evidence="3" key="1">
    <citation type="submission" date="2018-02" db="EMBL/GenBank/DDBJ databases">
        <title>Rhizophora mucronata_Transcriptome.</title>
        <authorList>
            <person name="Meera S.P."/>
            <person name="Sreeshan A."/>
            <person name="Augustine A."/>
        </authorList>
    </citation>
    <scope>NUCLEOTIDE SEQUENCE</scope>
    <source>
        <tissue evidence="3">Leaf</tissue>
    </source>
</reference>
<feature type="compositionally biased region" description="Basic and acidic residues" evidence="1">
    <location>
        <begin position="405"/>
        <end position="419"/>
    </location>
</feature>
<dbReference type="InterPro" id="IPR035445">
    <property type="entry name" value="GYF-like_dom_sf"/>
</dbReference>
<dbReference type="EMBL" id="GGEC01053823">
    <property type="protein sequence ID" value="MBX34307.1"/>
    <property type="molecule type" value="Transcribed_RNA"/>
</dbReference>
<feature type="region of interest" description="Disordered" evidence="1">
    <location>
        <begin position="140"/>
        <end position="250"/>
    </location>
</feature>
<evidence type="ECO:0000256" key="1">
    <source>
        <dbReference type="SAM" id="MobiDB-lite"/>
    </source>
</evidence>
<proteinExistence type="predicted"/>
<feature type="compositionally biased region" description="Polar residues" evidence="1">
    <location>
        <begin position="241"/>
        <end position="250"/>
    </location>
</feature>
<dbReference type="CDD" id="cd00072">
    <property type="entry name" value="GYF"/>
    <property type="match status" value="1"/>
</dbReference>
<dbReference type="SMART" id="SM00444">
    <property type="entry name" value="GYF"/>
    <property type="match status" value="1"/>
</dbReference>
<feature type="domain" description="GYF" evidence="2">
    <location>
        <begin position="577"/>
        <end position="628"/>
    </location>
</feature>
<feature type="region of interest" description="Disordered" evidence="1">
    <location>
        <begin position="1676"/>
        <end position="1708"/>
    </location>
</feature>
<dbReference type="PANTHER" id="PTHR47471:SF1">
    <property type="entry name" value="PROTEIN ESSENTIAL FOR POTEXVIRUS ACCUMULATION 1"/>
    <property type="match status" value="1"/>
</dbReference>
<feature type="compositionally biased region" description="Basic and acidic residues" evidence="1">
    <location>
        <begin position="1213"/>
        <end position="1226"/>
    </location>
</feature>
<dbReference type="Pfam" id="PF02213">
    <property type="entry name" value="GYF"/>
    <property type="match status" value="1"/>
</dbReference>
<feature type="compositionally biased region" description="Basic and acidic residues" evidence="1">
    <location>
        <begin position="140"/>
        <end position="206"/>
    </location>
</feature>
<accession>A0A2P2MVQ7</accession>
<feature type="region of interest" description="Disordered" evidence="1">
    <location>
        <begin position="1505"/>
        <end position="1535"/>
    </location>
</feature>
<feature type="region of interest" description="Disordered" evidence="1">
    <location>
        <begin position="1809"/>
        <end position="1842"/>
    </location>
</feature>
<feature type="region of interest" description="Disordered" evidence="1">
    <location>
        <begin position="1575"/>
        <end position="1629"/>
    </location>
</feature>
<feature type="compositionally biased region" description="Basic and acidic residues" evidence="1">
    <location>
        <begin position="213"/>
        <end position="223"/>
    </location>
</feature>
<sequence length="1865" mass="204954">MASSSSSDSRHGLSVVPPHEISKDVPGSDNSIPLSPQWLLSKPSESKPGAVSVESHFSPYSIYGNRSGGTKSSGNGEEVPETLKKKDVFRPSLVDVEASRCDHWRDEERDTNSSMRKDCWRDTNKELGDNWRMDRWTENSSTRHYEARRGPSERRNDLGNRETNYDQRRESKWNTRWGPDHRETESSSENRMEFGKDGDIPFEKVVGHHPIHRKDEKDGDHSKPWRSNSLQGRGRGETHQHQTLTPNKQVPTFCYGRGRAETNPTFSVGCGRLNSGGNSINSICTQPQPLRAISDRGESGPLRYSRTKLLDVYRMIDMKSCHEPLGGFVQVLSLTQKEPLEPLALCAPNSEEEMAALEGIDKGEIVSSSAQQISKDGSLVQNTLDSTHSRQAKLGSRVDFPDDSNNERADNSKWGHGDHTAVSSYERGAQNYRSNSKLEALQDQKACAENQFKVEAPREDTVIFQGVDEAPTSGESAMQANKLVHPGTPWRVPSLKEQVVDWREIPSDARSKTADMDWTAPQKDLDNQWETPLVKIPSSKGEGKWQTSEDHIIKRQPSRIVDNEQEGKTFVQTSPESLVLYYKDPQGEVQGPFSGSDIIGWFEAGYFGIDLQVRLSIASNESPFLLLGDVMPHLRAKARPPPGFGVPKQSEFPDRSNRPNLSALGNVHSGFSELDVTRNESRHKPGSTTEAENRFLESLMSGNLSNSSQGLPEFVGNGTGGLASSGVDGGNDLSFLAKRMTLERQRSLHAPYQYWPGRDAVPIASKAEIRPDSSIPHSKVLSSLTDNPYQPNSQNAELMSILQGLSDRSASGMNSDVIGWSNFPVQGSLDPLKDKMDLHKAQNFPLQVHFGQQQRLQPQNSPPSLASLLGQAIDNPSGILTPEKSLVPDLSQDTQLLNILQQEYLLQLHSQASVTTQQLSALDRLLLLKQQQKQEEHQQLLWQEQFLSQALSEHHSHQRVGEPSYGHVQAATAAGNASVDPSQLQSLKEIFQIGSQMPVSSVQDGQTTSFMNFPSQVPQDVNYNGSRASFCHLPHDLYNVDSKGHHDMHNVKSNASSPHLPHEMFGSTGHPKGWGTLPEQIEDIHHKESVPESSMVESSPFGGVKNRTMEKLSLVHDNEPLLVSGYNAPVSLEQTSDDNLRNEEVSTVAVSEAIAYSGHLESCTNTVSVPSGSWDKANPEHAIGLEVEVDKSHAEQQIERERSNDEPSVVAEVKNEVRETRKTADKKSRRQKSTKSIVLSDQSKGVSKASTLQQSKHSGKESSNVGGANLETNDAEIEAPYAFPAKATESMTCAEIADSPGVKSILASSIPGNDVETVEANGDLKMVGSASQQNMQLQHGQRAWKPAPGFKPKPLLEIQLEEQRKTQEEVAVSEIIASVSSMSLSTAWAGVVASSDPKISRENQRDTTELIVSKPEISPNSNSKKSQLHDLLAEEVLAKSDNKEMEVPGSLSNLLIQQVTNTNVESIDDGNFIEAKDTKKSRRKSAKAKGAGAKVTVVSTSTTDVLISSSPSERGKNSRPLQQDKEVLPAIPSGPSLGDFVPWKGESAIHSPSPAWSTDSKKFPKLISLRDIQKEQEKKAASVHPQNQIPAPQKVPSNQAIQGSGPSQTLSTSPAKATSPIRINSQAASQSKYKGDDLFWGPIDQFKQETKQSEFPLPANGGSWVIKNVPLKAASSGSLGRQKSMGGRPADRSLSSSPASALSSLKGKRDSINKHSEAMDFRNWCESECFRLVGTKDTSFLEFCLKQSRSEAEALLVENLGLFDPDHEFIDKFLNYKELLPADVLEIAFQSRSDQKATQISARDMNFDNAGNDDFEHNIAGRMDGSSKSGNKKKPKKGKKVSPTVLGFNVVSNRIMMGDIQTVED</sequence>